<keyword evidence="3" id="KW-1185">Reference proteome</keyword>
<accession>A0A9D4L906</accession>
<dbReference type="AlphaFoldDB" id="A0A9D4L906"/>
<reference evidence="2" key="1">
    <citation type="journal article" date="2019" name="bioRxiv">
        <title>The Genome of the Zebra Mussel, Dreissena polymorpha: A Resource for Invasive Species Research.</title>
        <authorList>
            <person name="McCartney M.A."/>
            <person name="Auch B."/>
            <person name="Kono T."/>
            <person name="Mallez S."/>
            <person name="Zhang Y."/>
            <person name="Obille A."/>
            <person name="Becker A."/>
            <person name="Abrahante J.E."/>
            <person name="Garbe J."/>
            <person name="Badalamenti J.P."/>
            <person name="Herman A."/>
            <person name="Mangelson H."/>
            <person name="Liachko I."/>
            <person name="Sullivan S."/>
            <person name="Sone E.D."/>
            <person name="Koren S."/>
            <person name="Silverstein K.A.T."/>
            <person name="Beckman K.B."/>
            <person name="Gohl D.M."/>
        </authorList>
    </citation>
    <scope>NUCLEOTIDE SEQUENCE</scope>
    <source>
        <strain evidence="2">Duluth1</strain>
        <tissue evidence="2">Whole animal</tissue>
    </source>
</reference>
<sequence length="105" mass="11469">MEKGNTMTTRSTDSQEPGQTTSTHTEEVNETVCNISQEMYGTKKGNTMTTGSTDSQGPGQTTSVHTEEVDETKRVLQIPGEQNKQPKSNGVKTKKELSTDTLIVF</sequence>
<feature type="compositionally biased region" description="Polar residues" evidence="1">
    <location>
        <begin position="31"/>
        <end position="64"/>
    </location>
</feature>
<gene>
    <name evidence="2" type="ORF">DPMN_096034</name>
</gene>
<protein>
    <submittedName>
        <fullName evidence="2">Uncharacterized protein</fullName>
    </submittedName>
</protein>
<evidence type="ECO:0000256" key="1">
    <source>
        <dbReference type="SAM" id="MobiDB-lite"/>
    </source>
</evidence>
<feature type="region of interest" description="Disordered" evidence="1">
    <location>
        <begin position="1"/>
        <end position="105"/>
    </location>
</feature>
<comment type="caution">
    <text evidence="2">The sequence shown here is derived from an EMBL/GenBank/DDBJ whole genome shotgun (WGS) entry which is preliminary data.</text>
</comment>
<organism evidence="2 3">
    <name type="scientific">Dreissena polymorpha</name>
    <name type="common">Zebra mussel</name>
    <name type="synonym">Mytilus polymorpha</name>
    <dbReference type="NCBI Taxonomy" id="45954"/>
    <lineage>
        <taxon>Eukaryota</taxon>
        <taxon>Metazoa</taxon>
        <taxon>Spiralia</taxon>
        <taxon>Lophotrochozoa</taxon>
        <taxon>Mollusca</taxon>
        <taxon>Bivalvia</taxon>
        <taxon>Autobranchia</taxon>
        <taxon>Heteroconchia</taxon>
        <taxon>Euheterodonta</taxon>
        <taxon>Imparidentia</taxon>
        <taxon>Neoheterodontei</taxon>
        <taxon>Myida</taxon>
        <taxon>Dreissenoidea</taxon>
        <taxon>Dreissenidae</taxon>
        <taxon>Dreissena</taxon>
    </lineage>
</organism>
<dbReference type="Proteomes" id="UP000828390">
    <property type="component" value="Unassembled WGS sequence"/>
</dbReference>
<reference evidence="2" key="2">
    <citation type="submission" date="2020-11" db="EMBL/GenBank/DDBJ databases">
        <authorList>
            <person name="McCartney M.A."/>
            <person name="Auch B."/>
            <person name="Kono T."/>
            <person name="Mallez S."/>
            <person name="Becker A."/>
            <person name="Gohl D.M."/>
            <person name="Silverstein K.A.T."/>
            <person name="Koren S."/>
            <person name="Bechman K.B."/>
            <person name="Herman A."/>
            <person name="Abrahante J.E."/>
            <person name="Garbe J."/>
        </authorList>
    </citation>
    <scope>NUCLEOTIDE SEQUENCE</scope>
    <source>
        <strain evidence="2">Duluth1</strain>
        <tissue evidence="2">Whole animal</tissue>
    </source>
</reference>
<name>A0A9D4L906_DREPO</name>
<feature type="compositionally biased region" description="Polar residues" evidence="1">
    <location>
        <begin position="80"/>
        <end position="91"/>
    </location>
</feature>
<evidence type="ECO:0000313" key="2">
    <source>
        <dbReference type="EMBL" id="KAH3853509.1"/>
    </source>
</evidence>
<evidence type="ECO:0000313" key="3">
    <source>
        <dbReference type="Proteomes" id="UP000828390"/>
    </source>
</evidence>
<feature type="compositionally biased region" description="Polar residues" evidence="1">
    <location>
        <begin position="1"/>
        <end position="23"/>
    </location>
</feature>
<feature type="compositionally biased region" description="Basic and acidic residues" evidence="1">
    <location>
        <begin position="65"/>
        <end position="74"/>
    </location>
</feature>
<proteinExistence type="predicted"/>
<dbReference type="EMBL" id="JAIWYP010000003">
    <property type="protein sequence ID" value="KAH3853509.1"/>
    <property type="molecule type" value="Genomic_DNA"/>
</dbReference>